<evidence type="ECO:0000256" key="3">
    <source>
        <dbReference type="ARBA" id="ARBA00022692"/>
    </source>
</evidence>
<feature type="domain" description="ABC transmembrane type-1" evidence="12">
    <location>
        <begin position="862"/>
        <end position="1139"/>
    </location>
</feature>
<dbReference type="FunFam" id="1.20.1560.10:FF:000013">
    <property type="entry name" value="ABC transporter C family member 2"/>
    <property type="match status" value="1"/>
</dbReference>
<dbReference type="InterPro" id="IPR011527">
    <property type="entry name" value="ABC1_TM_dom"/>
</dbReference>
<feature type="transmembrane region" description="Helical" evidence="10">
    <location>
        <begin position="898"/>
        <end position="921"/>
    </location>
</feature>
<feature type="transmembrane region" description="Helical" evidence="10">
    <location>
        <begin position="998"/>
        <end position="1016"/>
    </location>
</feature>
<reference evidence="13" key="1">
    <citation type="submission" date="2020-04" db="EMBL/GenBank/DDBJ databases">
        <title>Analysis of mating type loci in Filobasidium floriforme.</title>
        <authorList>
            <person name="Nowrousian M."/>
        </authorList>
    </citation>
    <scope>NUCLEOTIDE SEQUENCE</scope>
    <source>
        <strain evidence="13">CBS 6242</strain>
    </source>
</reference>
<dbReference type="Gene3D" id="3.40.50.300">
    <property type="entry name" value="P-loop containing nucleotide triphosphate hydrolases"/>
    <property type="match status" value="2"/>
</dbReference>
<protein>
    <submittedName>
        <fullName evidence="13">Uncharacterized protein</fullName>
    </submittedName>
</protein>
<dbReference type="GO" id="GO:0016887">
    <property type="term" value="F:ATP hydrolysis activity"/>
    <property type="evidence" value="ECO:0007669"/>
    <property type="project" value="InterPro"/>
</dbReference>
<evidence type="ECO:0000256" key="6">
    <source>
        <dbReference type="ARBA" id="ARBA00022840"/>
    </source>
</evidence>
<feature type="transmembrane region" description="Helical" evidence="10">
    <location>
        <begin position="421"/>
        <end position="444"/>
    </location>
</feature>
<dbReference type="EMBL" id="JABELV010000027">
    <property type="protein sequence ID" value="KAG7562718.1"/>
    <property type="molecule type" value="Genomic_DNA"/>
</dbReference>
<dbReference type="FunFam" id="3.40.50.300:FF:000997">
    <property type="entry name" value="Multidrug resistance-associated protein 1"/>
    <property type="match status" value="1"/>
</dbReference>
<evidence type="ECO:0000256" key="7">
    <source>
        <dbReference type="ARBA" id="ARBA00022989"/>
    </source>
</evidence>
<keyword evidence="4" id="KW-0677">Repeat</keyword>
<feature type="region of interest" description="Disordered" evidence="9">
    <location>
        <begin position="795"/>
        <end position="829"/>
    </location>
</feature>
<dbReference type="PROSITE" id="PS50929">
    <property type="entry name" value="ABC_TM1F"/>
    <property type="match status" value="2"/>
</dbReference>
<evidence type="ECO:0000256" key="2">
    <source>
        <dbReference type="ARBA" id="ARBA00022448"/>
    </source>
</evidence>
<keyword evidence="7 10" id="KW-1133">Transmembrane helix</keyword>
<feature type="transmembrane region" description="Helical" evidence="10">
    <location>
        <begin position="243"/>
        <end position="272"/>
    </location>
</feature>
<dbReference type="InterPro" id="IPR036640">
    <property type="entry name" value="ABC1_TM_sf"/>
</dbReference>
<dbReference type="PANTHER" id="PTHR24223">
    <property type="entry name" value="ATP-BINDING CASSETTE SUB-FAMILY C"/>
    <property type="match status" value="1"/>
</dbReference>
<dbReference type="InterPro" id="IPR017871">
    <property type="entry name" value="ABC_transporter-like_CS"/>
</dbReference>
<dbReference type="GO" id="GO:0140359">
    <property type="term" value="F:ABC-type transporter activity"/>
    <property type="evidence" value="ECO:0007669"/>
    <property type="project" value="InterPro"/>
</dbReference>
<dbReference type="PROSITE" id="PS50893">
    <property type="entry name" value="ABC_TRANSPORTER_2"/>
    <property type="match status" value="2"/>
</dbReference>
<keyword evidence="8 10" id="KW-0472">Membrane</keyword>
<dbReference type="Pfam" id="PF00664">
    <property type="entry name" value="ABC_membrane"/>
    <property type="match status" value="2"/>
</dbReference>
<dbReference type="CDD" id="cd03250">
    <property type="entry name" value="ABCC_MRP_domain1"/>
    <property type="match status" value="1"/>
</dbReference>
<feature type="transmembrane region" description="Helical" evidence="10">
    <location>
        <begin position="859"/>
        <end position="886"/>
    </location>
</feature>
<keyword evidence="6" id="KW-0067">ATP-binding</keyword>
<dbReference type="InterPro" id="IPR003593">
    <property type="entry name" value="AAA+_ATPase"/>
</dbReference>
<name>A0A8K0JNV6_9TREE</name>
<dbReference type="SMART" id="SM00382">
    <property type="entry name" value="AAA"/>
    <property type="match status" value="2"/>
</dbReference>
<evidence type="ECO:0000256" key="1">
    <source>
        <dbReference type="ARBA" id="ARBA00004141"/>
    </source>
</evidence>
<dbReference type="CDD" id="cd18606">
    <property type="entry name" value="ABC_6TM_YOR1_D2_like"/>
    <property type="match status" value="1"/>
</dbReference>
<feature type="region of interest" description="Disordered" evidence="9">
    <location>
        <begin position="520"/>
        <end position="548"/>
    </location>
</feature>
<sequence>MGLLGFHTKPAPLLNQNYTVSPERKSNILSQLTFAWVYPFLKIGYSRPLQLTDLWRLEDERLSCYQSNLLENNFYEKYAHVDAAFQQPQPDEVAIDGKNETSELGHNKEELEAAATQTLQPMVSRADLPGANVNPKAASIRQAEKTFVPSTNRWTWVLPLFLKKKDISGSMLAEKHEKAAMRSHSIRLFWSCLRTVRRDLLVGGIILASSVAVKELIRFVSESHAWSKASDDERINLSQPKHIGVGFGLAIGLAAMQQTAFILNGSLLRIALIDQISRKSMRLSTRARVKQTAGRLTSAVSGDATFMDTGSTSMVDVIVEPIAITVGCALLIYNLGYSALVGVGVLFASSPILTAMMNQLIGSRQEQMKFIDKRLRLLSEIFKSIRQIKLYAYEAFFGERIIQVREKELGRLKVIVWNRSMVIATMTFLPTLAAVLTFITYGLSGHNLEPAVIFSAFQLFNIIQTPLQNLPASFANLTDAWVALTRLSDIFLAEEYSGSGHIESNPHSDAAVTVHGDFTFESSEPSSNSSQNETAGRDRKAEKEEKKRKAVAERVAKAQEKQSLPLVAEEELEDVASIRPPFMLRNINLSIPRGAFVCVIGRIGSGKSALMAALIGEMRQIKGNLELGGTLSYTAQQSWIQNATLRENITFTNDNLDEERLANAITSCALSRDIEQLQDGLDTEIGERGINLSGGQKARIALARAVYHDADIVLLDSPLAAVDSHVSAHLVEKCILGQGALGNKTRILVTHHLEVLPDADMILVMEEGRIAQQGTYKELMSRPGLLQSLMAEHGNNQADHGKTGSEETAIAEKEDSRTFKDKPQDATSNTKLIMDEERNTGSISWRIYMAYARVMSKEWWFITSILMLIFGQASSVLNTLFLGFWSGQSISGFRQGDYMALYAAFGAASALCAFASSYAMFMAGVRASFIMFDSALTSVLRSPISFHDATPVGRIIHRLTKDVEKLDDRLTYQWYSVLVNLAAVVGTIFLVFYTYPLLGILFLPLTLIYMAVGKFFNRSSREIKRLDSLQRSFVYSSFGEQLGGLSTIRAFGMQDHFLKRLQEKADRQMRSEYLIVTARRWLVLRLDSLGTLLILGIGLFGVGLRNQVDPIKLGVVLTYSIRTVQVFGLMVHYAVQVEQEMNTAERVLHYIDLEHEAAPSLGCDPPSNWPQNGHVIFDNVQMRYRPDLPLVLKGLTFQAQPGEKVGIVGRTGAGKSSLAQALFRIVELAEGSIKIDGYDLRNIGLDTLRSQLSALPQDTLLFSGTMRENLDPTGIKSDHELNDILHRCGLVPTAAQIQAGSDVERYKKFQQISPNRGGERQLVALCRALVKNSHVLLLDEATSSVDPETDAIIQDCIRKEFSSTTLLCIAHRLATIAFYDKVLVMDAGRIAEFAHPLELFDRPNSIFRSMCDAAKLTREAIIRIRAGENARNVEGEMEAGMQPESGAMEKIPDEPYTLGETARKADQADEIVAVIPTEDHATDKQKD</sequence>
<dbReference type="InterPro" id="IPR027417">
    <property type="entry name" value="P-loop_NTPase"/>
</dbReference>
<dbReference type="Pfam" id="PF00005">
    <property type="entry name" value="ABC_tran"/>
    <property type="match status" value="2"/>
</dbReference>
<dbReference type="PANTHER" id="PTHR24223:SF415">
    <property type="entry name" value="FI20190P1"/>
    <property type="match status" value="1"/>
</dbReference>
<dbReference type="Proteomes" id="UP000812966">
    <property type="component" value="Unassembled WGS sequence"/>
</dbReference>
<accession>A0A8K0JNV6</accession>
<proteinExistence type="predicted"/>
<evidence type="ECO:0000256" key="10">
    <source>
        <dbReference type="SAM" id="Phobius"/>
    </source>
</evidence>
<gene>
    <name evidence="13" type="ORF">FFLO_01878</name>
</gene>
<keyword evidence="3 10" id="KW-0812">Transmembrane</keyword>
<feature type="compositionally biased region" description="Basic and acidic residues" evidence="9">
    <location>
        <begin position="799"/>
        <end position="824"/>
    </location>
</feature>
<dbReference type="SUPFAM" id="SSF52540">
    <property type="entry name" value="P-loop containing nucleoside triphosphate hydrolases"/>
    <property type="match status" value="2"/>
</dbReference>
<dbReference type="PROSITE" id="PS00211">
    <property type="entry name" value="ABC_TRANSPORTER_1"/>
    <property type="match status" value="1"/>
</dbReference>
<dbReference type="FunFam" id="3.40.50.300:FF:000630">
    <property type="entry name" value="ATP-binding cassette (ABC) transporter, putative"/>
    <property type="match status" value="1"/>
</dbReference>
<comment type="caution">
    <text evidence="13">The sequence shown here is derived from an EMBL/GenBank/DDBJ whole genome shotgun (WGS) entry which is preliminary data.</text>
</comment>
<dbReference type="GO" id="GO:0016020">
    <property type="term" value="C:membrane"/>
    <property type="evidence" value="ECO:0007669"/>
    <property type="project" value="UniProtKB-SubCell"/>
</dbReference>
<feature type="domain" description="ABC transmembrane type-1" evidence="12">
    <location>
        <begin position="200"/>
        <end position="479"/>
    </location>
</feature>
<feature type="transmembrane region" description="Helical" evidence="10">
    <location>
        <begin position="1082"/>
        <end position="1104"/>
    </location>
</feature>
<keyword evidence="5" id="KW-0547">Nucleotide-binding</keyword>
<evidence type="ECO:0000313" key="13">
    <source>
        <dbReference type="EMBL" id="KAG7562718.1"/>
    </source>
</evidence>
<feature type="domain" description="ABC transporter" evidence="11">
    <location>
        <begin position="1175"/>
        <end position="1412"/>
    </location>
</feature>
<evidence type="ECO:0000259" key="11">
    <source>
        <dbReference type="PROSITE" id="PS50893"/>
    </source>
</evidence>
<evidence type="ECO:0000256" key="5">
    <source>
        <dbReference type="ARBA" id="ARBA00022741"/>
    </source>
</evidence>
<evidence type="ECO:0000256" key="8">
    <source>
        <dbReference type="ARBA" id="ARBA00023136"/>
    </source>
</evidence>
<dbReference type="Gene3D" id="1.20.1560.10">
    <property type="entry name" value="ABC transporter type 1, transmembrane domain"/>
    <property type="match status" value="2"/>
</dbReference>
<dbReference type="GO" id="GO:0005524">
    <property type="term" value="F:ATP binding"/>
    <property type="evidence" value="ECO:0007669"/>
    <property type="project" value="UniProtKB-KW"/>
</dbReference>
<evidence type="ECO:0000313" key="14">
    <source>
        <dbReference type="Proteomes" id="UP000812966"/>
    </source>
</evidence>
<feature type="transmembrane region" description="Helical" evidence="10">
    <location>
        <begin position="974"/>
        <end position="992"/>
    </location>
</feature>
<keyword evidence="14" id="KW-1185">Reference proteome</keyword>
<keyword evidence="2" id="KW-0813">Transport</keyword>
<dbReference type="CDD" id="cd18597">
    <property type="entry name" value="ABC_6TM_YOR1_D1_like"/>
    <property type="match status" value="1"/>
</dbReference>
<feature type="compositionally biased region" description="Low complexity" evidence="9">
    <location>
        <begin position="521"/>
        <end position="533"/>
    </location>
</feature>
<evidence type="ECO:0000256" key="4">
    <source>
        <dbReference type="ARBA" id="ARBA00022737"/>
    </source>
</evidence>
<dbReference type="InterPro" id="IPR003439">
    <property type="entry name" value="ABC_transporter-like_ATP-bd"/>
</dbReference>
<evidence type="ECO:0000256" key="9">
    <source>
        <dbReference type="SAM" id="MobiDB-lite"/>
    </source>
</evidence>
<evidence type="ECO:0000259" key="12">
    <source>
        <dbReference type="PROSITE" id="PS50929"/>
    </source>
</evidence>
<comment type="subcellular location">
    <subcellularLocation>
        <location evidence="1">Membrane</location>
        <topology evidence="1">Multi-pass membrane protein</topology>
    </subcellularLocation>
</comment>
<dbReference type="CDD" id="cd03244">
    <property type="entry name" value="ABCC_MRP_domain2"/>
    <property type="match status" value="1"/>
</dbReference>
<feature type="compositionally biased region" description="Basic and acidic residues" evidence="9">
    <location>
        <begin position="535"/>
        <end position="548"/>
    </location>
</feature>
<dbReference type="SUPFAM" id="SSF90123">
    <property type="entry name" value="ABC transporter transmembrane region"/>
    <property type="match status" value="2"/>
</dbReference>
<feature type="domain" description="ABC transporter" evidence="11">
    <location>
        <begin position="567"/>
        <end position="792"/>
    </location>
</feature>
<dbReference type="InterPro" id="IPR050173">
    <property type="entry name" value="ABC_transporter_C-like"/>
</dbReference>
<organism evidence="13 14">
    <name type="scientific">Filobasidium floriforme</name>
    <dbReference type="NCBI Taxonomy" id="5210"/>
    <lineage>
        <taxon>Eukaryota</taxon>
        <taxon>Fungi</taxon>
        <taxon>Dikarya</taxon>
        <taxon>Basidiomycota</taxon>
        <taxon>Agaricomycotina</taxon>
        <taxon>Tremellomycetes</taxon>
        <taxon>Filobasidiales</taxon>
        <taxon>Filobasidiaceae</taxon>
        <taxon>Filobasidium</taxon>
    </lineage>
</organism>